<dbReference type="OrthoDB" id="6681382at2"/>
<dbReference type="InterPro" id="IPR018724">
    <property type="entry name" value="2OG-Fe_dioxygenase"/>
</dbReference>
<evidence type="ECO:0000313" key="2">
    <source>
        <dbReference type="Proteomes" id="UP000234503"/>
    </source>
</evidence>
<proteinExistence type="predicted"/>
<dbReference type="Gene3D" id="2.60.120.620">
    <property type="entry name" value="q2cbj1_9rhob like domain"/>
    <property type="match status" value="1"/>
</dbReference>
<accession>A0A2N5E455</accession>
<organism evidence="1 2">
    <name type="scientific">Chimaeribacter coloradensis</name>
    <dbReference type="NCBI Taxonomy" id="2060068"/>
    <lineage>
        <taxon>Bacteria</taxon>
        <taxon>Pseudomonadati</taxon>
        <taxon>Pseudomonadota</taxon>
        <taxon>Gammaproteobacteria</taxon>
        <taxon>Enterobacterales</taxon>
        <taxon>Yersiniaceae</taxon>
        <taxon>Chimaeribacter</taxon>
    </lineage>
</organism>
<evidence type="ECO:0000313" key="1">
    <source>
        <dbReference type="EMBL" id="PLR35622.1"/>
    </source>
</evidence>
<dbReference type="RefSeq" id="WP_101824357.1">
    <property type="nucleotide sequence ID" value="NZ_PJZH01000008.1"/>
</dbReference>
<dbReference type="Pfam" id="PF10014">
    <property type="entry name" value="2OG-Fe_Oxy_2"/>
    <property type="match status" value="1"/>
</dbReference>
<dbReference type="AlphaFoldDB" id="A0A2N5E455"/>
<dbReference type="Proteomes" id="UP000234503">
    <property type="component" value="Unassembled WGS sequence"/>
</dbReference>
<protein>
    <recommendedName>
        <fullName evidence="3">2OG-Fe dioxygenase family protein</fullName>
    </recommendedName>
</protein>
<comment type="caution">
    <text evidence="1">The sequence shown here is derived from an EMBL/GenBank/DDBJ whole genome shotgun (WGS) entry which is preliminary data.</text>
</comment>
<name>A0A2N5E455_9GAMM</name>
<evidence type="ECO:0008006" key="3">
    <source>
        <dbReference type="Google" id="ProtNLM"/>
    </source>
</evidence>
<sequence>MDIISKSYTLPAHALHHAAQAIKTNGWIFIAGDDLKQDLALEEDSLSSFSRYWDSLSRDEFMADNGTYRYRRYSQFELCDPQGELTLLPHTAYSQPKNINTLNGGVDRVYPPLEEGFITHPLFTSLLRELCNIFNQAEGERCTWRIRLHPYRILTDAQETGKPTPEGLHRDGVDYIAMMLLRRVNVSGGITTVTDNARNVLCTKTLNQPLDVIVADDHRVMHEVSPILCSKGSQGYRDVLVIAYERVK</sequence>
<dbReference type="EMBL" id="PJZH01000008">
    <property type="protein sequence ID" value="PLR35622.1"/>
    <property type="molecule type" value="Genomic_DNA"/>
</dbReference>
<keyword evidence="2" id="KW-1185">Reference proteome</keyword>
<dbReference type="GO" id="GO:0051213">
    <property type="term" value="F:dioxygenase activity"/>
    <property type="evidence" value="ECO:0007669"/>
    <property type="project" value="InterPro"/>
</dbReference>
<gene>
    <name evidence="1" type="ORF">CYR32_10550</name>
</gene>
<reference evidence="1 2" key="1">
    <citation type="submission" date="2017-12" db="EMBL/GenBank/DDBJ databases">
        <title>Characterization of six clinical isolates of Enterochimera gen. nov., a novel genus of the Yersiniaciae family and the three species Enterochimera arupensis sp. nov., Enterochimera coloradensis sp. nov, and Enterochimera californica sp. nov.</title>
        <authorList>
            <person name="Rossi A."/>
            <person name="Fisher M."/>
        </authorList>
    </citation>
    <scope>NUCLEOTIDE SEQUENCE [LARGE SCALE GENOMIC DNA]</scope>
    <source>
        <strain evidence="2">2016-Iso4</strain>
    </source>
</reference>